<dbReference type="PANTHER" id="PTHR10464">
    <property type="entry name" value="UREA TRANSPORTER"/>
    <property type="match status" value="1"/>
</dbReference>
<gene>
    <name evidence="8" type="ORF">A3207_06475</name>
</gene>
<dbReference type="RefSeq" id="WP_400194515.1">
    <property type="nucleotide sequence ID" value="NZ_CAYAYE010000042.1"/>
</dbReference>
<feature type="transmembrane region" description="Helical" evidence="7">
    <location>
        <begin position="353"/>
        <end position="374"/>
    </location>
</feature>
<accession>A0A8J8PE27</accession>
<feature type="transmembrane region" description="Helical" evidence="7">
    <location>
        <begin position="231"/>
        <end position="250"/>
    </location>
</feature>
<dbReference type="AlphaFoldDB" id="A0A8J8PE27"/>
<protein>
    <recommendedName>
        <fullName evidence="10">Urea transporter</fullName>
    </recommendedName>
</protein>
<keyword evidence="6 7" id="KW-0472">Membrane</keyword>
<feature type="transmembrane region" description="Helical" evidence="7">
    <location>
        <begin position="141"/>
        <end position="160"/>
    </location>
</feature>
<dbReference type="InterPro" id="IPR029020">
    <property type="entry name" value="Ammonium/urea_transptr"/>
</dbReference>
<evidence type="ECO:0000256" key="1">
    <source>
        <dbReference type="ARBA" id="ARBA00004651"/>
    </source>
</evidence>
<evidence type="ECO:0000256" key="2">
    <source>
        <dbReference type="ARBA" id="ARBA00005914"/>
    </source>
</evidence>
<evidence type="ECO:0008006" key="10">
    <source>
        <dbReference type="Google" id="ProtNLM"/>
    </source>
</evidence>
<feature type="transmembrane region" description="Helical" evidence="7">
    <location>
        <begin position="262"/>
        <end position="282"/>
    </location>
</feature>
<proteinExistence type="inferred from homology"/>
<name>A0A8J8PE27_9ARCH</name>
<dbReference type="GO" id="GO:0005886">
    <property type="term" value="C:plasma membrane"/>
    <property type="evidence" value="ECO:0007669"/>
    <property type="project" value="UniProtKB-SubCell"/>
</dbReference>
<evidence type="ECO:0000256" key="7">
    <source>
        <dbReference type="SAM" id="Phobius"/>
    </source>
</evidence>
<dbReference type="PANTHER" id="PTHR10464:SF4">
    <property type="entry name" value="UREA TRANSPORTER"/>
    <property type="match status" value="1"/>
</dbReference>
<feature type="transmembrane region" description="Helical" evidence="7">
    <location>
        <begin position="16"/>
        <end position="43"/>
    </location>
</feature>
<evidence type="ECO:0000313" key="9">
    <source>
        <dbReference type="Proteomes" id="UP000752814"/>
    </source>
</evidence>
<keyword evidence="3" id="KW-1003">Cell membrane</keyword>
<dbReference type="Proteomes" id="UP000752814">
    <property type="component" value="Unassembled WGS sequence"/>
</dbReference>
<reference evidence="8" key="1">
    <citation type="submission" date="2016-03" db="EMBL/GenBank/DDBJ databases">
        <authorList>
            <person name="Borrel G."/>
            <person name="Mccann A."/>
            <person name="O'Toole P.W."/>
        </authorList>
    </citation>
    <scope>NUCLEOTIDE SEQUENCE</scope>
    <source>
        <strain evidence="8">183</strain>
    </source>
</reference>
<evidence type="ECO:0000256" key="4">
    <source>
        <dbReference type="ARBA" id="ARBA00022692"/>
    </source>
</evidence>
<dbReference type="GO" id="GO:0015204">
    <property type="term" value="F:urea transmembrane transporter activity"/>
    <property type="evidence" value="ECO:0007669"/>
    <property type="project" value="InterPro"/>
</dbReference>
<comment type="subcellular location">
    <subcellularLocation>
        <location evidence="1">Cell membrane</location>
        <topology evidence="1">Multi-pass membrane protein</topology>
    </subcellularLocation>
</comment>
<dbReference type="InterPro" id="IPR004937">
    <property type="entry name" value="Urea_transporter"/>
</dbReference>
<keyword evidence="5 7" id="KW-1133">Transmembrane helix</keyword>
<comment type="caution">
    <text evidence="8">The sequence shown here is derived from an EMBL/GenBank/DDBJ whole genome shotgun (WGS) entry which is preliminary data.</text>
</comment>
<evidence type="ECO:0000256" key="5">
    <source>
        <dbReference type="ARBA" id="ARBA00022989"/>
    </source>
</evidence>
<evidence type="ECO:0000313" key="8">
    <source>
        <dbReference type="EMBL" id="TQS83966.1"/>
    </source>
</evidence>
<sequence>MYITPTFETGNPLVEFIFILFNGISEVPLVSSVVSGALILVGVLIASRRAAAMMVAGSLIGAGMGLLLGVPYHLITAGLLGYNSVLSAMALWSGPFTKTNGATLALSLFNAAMTVIIYLALDNVLGNMFQVGGGGYGVPSFTLGFCVATWMTLLAARYFGVDIFARSPAPEGAISAEGRYHDVVASGVTKLLPGSGNPDNSEDFHWTVWEFIKAGFTGVAQITFINNWKTGVFWVVGLTLSFSLVSGGIFNNAYTANWDPLSPLFLAGAMAFIGSLVGAIFAKLVKFPDSEIRSGLHGFNQALLMIALTAFLPLNLTTFVYALFATIVCTIIIVPAVKNFFGRWGLPGLTGPFNFAAFFFIWAAPYILSIPFGLGWGRP</sequence>
<comment type="similarity">
    <text evidence="2">Belongs to the urea transporter family.</text>
</comment>
<feature type="transmembrane region" description="Helical" evidence="7">
    <location>
        <begin position="104"/>
        <end position="121"/>
    </location>
</feature>
<feature type="transmembrane region" description="Helical" evidence="7">
    <location>
        <begin position="294"/>
        <end position="313"/>
    </location>
</feature>
<evidence type="ECO:0000256" key="3">
    <source>
        <dbReference type="ARBA" id="ARBA00022475"/>
    </source>
</evidence>
<keyword evidence="4 7" id="KW-0812">Transmembrane</keyword>
<dbReference type="Gene3D" id="1.10.3430.10">
    <property type="entry name" value="Ammonium transporter AmtB like domains"/>
    <property type="match status" value="2"/>
</dbReference>
<evidence type="ECO:0000256" key="6">
    <source>
        <dbReference type="ARBA" id="ARBA00023136"/>
    </source>
</evidence>
<organism evidence="8 9">
    <name type="scientific">Candidatus Methanomassiliicoccus intestinalis</name>
    <dbReference type="NCBI Taxonomy" id="1406512"/>
    <lineage>
        <taxon>Archaea</taxon>
        <taxon>Methanobacteriati</taxon>
        <taxon>Thermoplasmatota</taxon>
        <taxon>Thermoplasmata</taxon>
        <taxon>Methanomassiliicoccales</taxon>
        <taxon>Methanomassiliicoccaceae</taxon>
        <taxon>Methanomassiliicoccus</taxon>
    </lineage>
</organism>
<dbReference type="EMBL" id="LVVT01000007">
    <property type="protein sequence ID" value="TQS83966.1"/>
    <property type="molecule type" value="Genomic_DNA"/>
</dbReference>
<dbReference type="Pfam" id="PF03253">
    <property type="entry name" value="UT"/>
    <property type="match status" value="2"/>
</dbReference>